<dbReference type="InterPro" id="IPR005508">
    <property type="entry name" value="At2g31720-like"/>
</dbReference>
<dbReference type="AlphaFoldDB" id="A0A8T2AI90"/>
<accession>A0A8T2AI90</accession>
<keyword evidence="3" id="KW-1185">Reference proteome</keyword>
<name>A0A8T2AI90_ARASU</name>
<evidence type="ECO:0000256" key="1">
    <source>
        <dbReference type="SAM" id="MobiDB-lite"/>
    </source>
</evidence>
<dbReference type="GO" id="GO:0003677">
    <property type="term" value="F:DNA binding"/>
    <property type="evidence" value="ECO:0007669"/>
    <property type="project" value="InterPro"/>
</dbReference>
<dbReference type="OrthoDB" id="10621082at2759"/>
<dbReference type="EMBL" id="JAEFBJ010000009">
    <property type="protein sequence ID" value="KAG7573241.1"/>
    <property type="molecule type" value="Genomic_DNA"/>
</dbReference>
<dbReference type="PANTHER" id="PTHR31541">
    <property type="entry name" value="B3 DOMAIN PLANT PROTEIN-RELATED"/>
    <property type="match status" value="1"/>
</dbReference>
<dbReference type="Proteomes" id="UP000694251">
    <property type="component" value="Chromosome 9"/>
</dbReference>
<proteinExistence type="predicted"/>
<reference evidence="2 3" key="1">
    <citation type="submission" date="2020-12" db="EMBL/GenBank/DDBJ databases">
        <title>Concerted genomic and epigenomic changes stabilize Arabidopsis allopolyploids.</title>
        <authorList>
            <person name="Chen Z."/>
        </authorList>
    </citation>
    <scope>NUCLEOTIDE SEQUENCE [LARGE SCALE GENOMIC DNA]</scope>
    <source>
        <strain evidence="2">As9502</strain>
        <tissue evidence="2">Leaf</tissue>
    </source>
</reference>
<evidence type="ECO:0000313" key="2">
    <source>
        <dbReference type="EMBL" id="KAG7573241.1"/>
    </source>
</evidence>
<feature type="region of interest" description="Disordered" evidence="1">
    <location>
        <begin position="146"/>
        <end position="167"/>
    </location>
</feature>
<evidence type="ECO:0000313" key="3">
    <source>
        <dbReference type="Proteomes" id="UP000694251"/>
    </source>
</evidence>
<dbReference type="Pfam" id="PF03754">
    <property type="entry name" value="At2g31720-like"/>
    <property type="match status" value="1"/>
</dbReference>
<protein>
    <submittedName>
        <fullName evidence="2">Uncharacterized protein</fullName>
    </submittedName>
</protein>
<comment type="caution">
    <text evidence="2">The sequence shown here is derived from an EMBL/GenBank/DDBJ whole genome shotgun (WGS) entry which is preliminary data.</text>
</comment>
<organism evidence="2 3">
    <name type="scientific">Arabidopsis suecica</name>
    <name type="common">Swedish thale-cress</name>
    <name type="synonym">Cardaminopsis suecica</name>
    <dbReference type="NCBI Taxonomy" id="45249"/>
    <lineage>
        <taxon>Eukaryota</taxon>
        <taxon>Viridiplantae</taxon>
        <taxon>Streptophyta</taxon>
        <taxon>Embryophyta</taxon>
        <taxon>Tracheophyta</taxon>
        <taxon>Spermatophyta</taxon>
        <taxon>Magnoliopsida</taxon>
        <taxon>eudicotyledons</taxon>
        <taxon>Gunneridae</taxon>
        <taxon>Pentapetalae</taxon>
        <taxon>rosids</taxon>
        <taxon>malvids</taxon>
        <taxon>Brassicales</taxon>
        <taxon>Brassicaceae</taxon>
        <taxon>Camelineae</taxon>
        <taxon>Arabidopsis</taxon>
    </lineage>
</organism>
<dbReference type="PANTHER" id="PTHR31541:SF60">
    <property type="entry name" value="TF-B3 DOMAIN-CONTAINING PROTEIN"/>
    <property type="match status" value="1"/>
</dbReference>
<sequence>MKLIGEVNGNERPKLFMSKNLTKNDVSERQACLLIPSKQVNDSSFLTETERSTLLDTAQVGLQLSLVGSGTQTKEVVLKRRRTKGARNLFLALVHRSDDATGTAIPDASIREDAVREDDVADNIPDDPIDSQSLFDETHEFNHLDFDHDDSQGYLPDEDEDCGHWLQ</sequence>
<gene>
    <name evidence="2" type="ORF">ISN44_As09g015490</name>
</gene>